<accession>A0A2T5J3L8</accession>
<dbReference type="Pfam" id="PF01297">
    <property type="entry name" value="ZnuA"/>
    <property type="match status" value="1"/>
</dbReference>
<feature type="chain" id="PRO_5015736280" evidence="1">
    <location>
        <begin position="20"/>
        <end position="293"/>
    </location>
</feature>
<dbReference type="GO" id="GO:0030001">
    <property type="term" value="P:metal ion transport"/>
    <property type="evidence" value="ECO:0007669"/>
    <property type="project" value="InterPro"/>
</dbReference>
<keyword evidence="3" id="KW-1185">Reference proteome</keyword>
<feature type="signal peptide" evidence="1">
    <location>
        <begin position="1"/>
        <end position="19"/>
    </location>
</feature>
<keyword evidence="1" id="KW-0732">Signal</keyword>
<dbReference type="PANTHER" id="PTHR42953:SF2">
    <property type="entry name" value="ADHESION PROTEIN"/>
    <property type="match status" value="1"/>
</dbReference>
<organism evidence="2 3">
    <name type="scientific">Agitococcus lubricus</name>
    <dbReference type="NCBI Taxonomy" id="1077255"/>
    <lineage>
        <taxon>Bacteria</taxon>
        <taxon>Pseudomonadati</taxon>
        <taxon>Pseudomonadota</taxon>
        <taxon>Gammaproteobacteria</taxon>
        <taxon>Moraxellales</taxon>
        <taxon>Moraxellaceae</taxon>
        <taxon>Agitococcus</taxon>
    </lineage>
</organism>
<evidence type="ECO:0000313" key="2">
    <source>
        <dbReference type="EMBL" id="PTQ91192.1"/>
    </source>
</evidence>
<dbReference type="InterPro" id="IPR006127">
    <property type="entry name" value="ZnuA-like"/>
</dbReference>
<dbReference type="RefSeq" id="WP_107864214.1">
    <property type="nucleotide sequence ID" value="NZ_QAON01000001.1"/>
</dbReference>
<dbReference type="AlphaFoldDB" id="A0A2T5J3L8"/>
<dbReference type="GO" id="GO:0046872">
    <property type="term" value="F:metal ion binding"/>
    <property type="evidence" value="ECO:0007669"/>
    <property type="project" value="InterPro"/>
</dbReference>
<proteinExistence type="predicted"/>
<dbReference type="Gene3D" id="3.40.50.1980">
    <property type="entry name" value="Nitrogenase molybdenum iron protein domain"/>
    <property type="match status" value="2"/>
</dbReference>
<dbReference type="SUPFAM" id="SSF53807">
    <property type="entry name" value="Helical backbone' metal receptor"/>
    <property type="match status" value="1"/>
</dbReference>
<dbReference type="EMBL" id="QAON01000001">
    <property type="protein sequence ID" value="PTQ91192.1"/>
    <property type="molecule type" value="Genomic_DNA"/>
</dbReference>
<gene>
    <name evidence="2" type="ORF">C8N29_101264</name>
</gene>
<comment type="caution">
    <text evidence="2">The sequence shown here is derived from an EMBL/GenBank/DDBJ whole genome shotgun (WGS) entry which is preliminary data.</text>
</comment>
<evidence type="ECO:0000313" key="3">
    <source>
        <dbReference type="Proteomes" id="UP000244223"/>
    </source>
</evidence>
<reference evidence="2 3" key="1">
    <citation type="submission" date="2018-04" db="EMBL/GenBank/DDBJ databases">
        <title>Genomic Encyclopedia of Archaeal and Bacterial Type Strains, Phase II (KMG-II): from individual species to whole genera.</title>
        <authorList>
            <person name="Goeker M."/>
        </authorList>
    </citation>
    <scope>NUCLEOTIDE SEQUENCE [LARGE SCALE GENOMIC DNA]</scope>
    <source>
        <strain evidence="2 3">DSM 5822</strain>
    </source>
</reference>
<dbReference type="PANTHER" id="PTHR42953">
    <property type="entry name" value="HIGH-AFFINITY ZINC UPTAKE SYSTEM PROTEIN ZNUA-RELATED"/>
    <property type="match status" value="1"/>
</dbReference>
<protein>
    <submittedName>
        <fullName evidence="2">Zinc/manganese transport system substrate-binding protein</fullName>
    </submittedName>
</protein>
<dbReference type="InterPro" id="IPR050492">
    <property type="entry name" value="Bact_metal-bind_prot9"/>
</dbReference>
<evidence type="ECO:0000256" key="1">
    <source>
        <dbReference type="SAM" id="SignalP"/>
    </source>
</evidence>
<sequence>MMRLLVLCLLSMCAMLSHAAINIVATTSSMGMLSRTVGGNLVSVTELAPPDRDIHTLQVKPSMLQALRRAQLVVSVGAELEQGWLPPAISGAANPKILPNTLGYFEAAAQVPLLEQKTNVDRSEGDVHPLGNPHVQLDPVRMADIAKALAERLAKLDMNNAAIYRQNAQQFKEAVNQQLGQWQQLSRNPTGVMLYHKDANYLMARFNIPVLAYIEPLAGIPPTASHLLGLVQQYRGKKGVILHTVYQGHAGIQQLANQLGWPHHALALDPPTNSQASAYFALISQWLNAVSQP</sequence>
<name>A0A2T5J3L8_9GAMM</name>
<dbReference type="OrthoDB" id="9810636at2"/>
<dbReference type="Proteomes" id="UP000244223">
    <property type="component" value="Unassembled WGS sequence"/>
</dbReference>